<name>A0A8H3EW68_9LECA</name>
<dbReference type="EMBL" id="CAJPDQ010000007">
    <property type="protein sequence ID" value="CAF9912888.1"/>
    <property type="molecule type" value="Genomic_DNA"/>
</dbReference>
<dbReference type="AlphaFoldDB" id="A0A8H3EW68"/>
<comment type="caution">
    <text evidence="2">The sequence shown here is derived from an EMBL/GenBank/DDBJ whole genome shotgun (WGS) entry which is preliminary data.</text>
</comment>
<proteinExistence type="predicted"/>
<accession>A0A8H3EW68</accession>
<keyword evidence="3" id="KW-1185">Reference proteome</keyword>
<feature type="compositionally biased region" description="Polar residues" evidence="1">
    <location>
        <begin position="93"/>
        <end position="106"/>
    </location>
</feature>
<dbReference type="Proteomes" id="UP000664169">
    <property type="component" value="Unassembled WGS sequence"/>
</dbReference>
<feature type="region of interest" description="Disordered" evidence="1">
    <location>
        <begin position="86"/>
        <end position="106"/>
    </location>
</feature>
<protein>
    <submittedName>
        <fullName evidence="2">Uncharacterized protein</fullName>
    </submittedName>
</protein>
<organism evidence="2 3">
    <name type="scientific">Gomphillus americanus</name>
    <dbReference type="NCBI Taxonomy" id="1940652"/>
    <lineage>
        <taxon>Eukaryota</taxon>
        <taxon>Fungi</taxon>
        <taxon>Dikarya</taxon>
        <taxon>Ascomycota</taxon>
        <taxon>Pezizomycotina</taxon>
        <taxon>Lecanoromycetes</taxon>
        <taxon>OSLEUM clade</taxon>
        <taxon>Ostropomycetidae</taxon>
        <taxon>Ostropales</taxon>
        <taxon>Graphidaceae</taxon>
        <taxon>Gomphilloideae</taxon>
        <taxon>Gomphillus</taxon>
    </lineage>
</organism>
<evidence type="ECO:0000256" key="1">
    <source>
        <dbReference type="SAM" id="MobiDB-lite"/>
    </source>
</evidence>
<evidence type="ECO:0000313" key="2">
    <source>
        <dbReference type="EMBL" id="CAF9912888.1"/>
    </source>
</evidence>
<reference evidence="2" key="1">
    <citation type="submission" date="2021-03" db="EMBL/GenBank/DDBJ databases">
        <authorList>
            <person name="Tagirdzhanova G."/>
        </authorList>
    </citation>
    <scope>NUCLEOTIDE SEQUENCE</scope>
</reference>
<evidence type="ECO:0000313" key="3">
    <source>
        <dbReference type="Proteomes" id="UP000664169"/>
    </source>
</evidence>
<sequence length="106" mass="11606">MPIEKGMKRMKSSIGDVSPPGIVSPFDIWSGGFLTKNGTSDPNNFDGLENKELGILIRGGVQCLQKLARSEILFIRALPRALRQMDKAHSRHGLSSTQRDSLSLNA</sequence>
<gene>
    <name evidence="2" type="ORF">GOMPHAMPRED_007801</name>
</gene>